<evidence type="ECO:0000256" key="1">
    <source>
        <dbReference type="ARBA" id="ARBA00022676"/>
    </source>
</evidence>
<accession>A0A8J3A8M6</accession>
<evidence type="ECO:0000313" key="5">
    <source>
        <dbReference type="EMBL" id="GGI04561.1"/>
    </source>
</evidence>
<dbReference type="GO" id="GO:0016757">
    <property type="term" value="F:glycosyltransferase activity"/>
    <property type="evidence" value="ECO:0007669"/>
    <property type="project" value="UniProtKB-KW"/>
</dbReference>
<dbReference type="PANTHER" id="PTHR12526">
    <property type="entry name" value="GLYCOSYLTRANSFERASE"/>
    <property type="match status" value="1"/>
</dbReference>
<comment type="caution">
    <text evidence="5">The sequence shown here is derived from an EMBL/GenBank/DDBJ whole genome shotgun (WGS) entry which is preliminary data.</text>
</comment>
<dbReference type="Pfam" id="PF13439">
    <property type="entry name" value="Glyco_transf_4"/>
    <property type="match status" value="1"/>
</dbReference>
<reference evidence="5" key="1">
    <citation type="journal article" date="2014" name="Int. J. Syst. Evol. Microbiol.">
        <title>Complete genome sequence of Corynebacterium casei LMG S-19264T (=DSM 44701T), isolated from a smear-ripened cheese.</title>
        <authorList>
            <consortium name="US DOE Joint Genome Institute (JGI-PGF)"/>
            <person name="Walter F."/>
            <person name="Albersmeier A."/>
            <person name="Kalinowski J."/>
            <person name="Ruckert C."/>
        </authorList>
    </citation>
    <scope>NUCLEOTIDE SEQUENCE</scope>
    <source>
        <strain evidence="5">CGMCC 1.14988</strain>
    </source>
</reference>
<dbReference type="PANTHER" id="PTHR12526:SF635">
    <property type="entry name" value="GLYCOSYL TRANSFERASE GROUP 1"/>
    <property type="match status" value="1"/>
</dbReference>
<feature type="domain" description="Glycosyl transferase family 1" evidence="3">
    <location>
        <begin position="215"/>
        <end position="371"/>
    </location>
</feature>
<name>A0A8J3A8M6_9ACTN</name>
<dbReference type="RefSeq" id="WP_130649685.1">
    <property type="nucleotide sequence ID" value="NZ_BMHA01000003.1"/>
</dbReference>
<dbReference type="AlphaFoldDB" id="A0A8J3A8M6"/>
<reference evidence="5" key="2">
    <citation type="submission" date="2020-09" db="EMBL/GenBank/DDBJ databases">
        <authorList>
            <person name="Sun Q."/>
            <person name="Zhou Y."/>
        </authorList>
    </citation>
    <scope>NUCLEOTIDE SEQUENCE</scope>
    <source>
        <strain evidence="5">CGMCC 1.14988</strain>
    </source>
</reference>
<keyword evidence="2 5" id="KW-0808">Transferase</keyword>
<dbReference type="SUPFAM" id="SSF53756">
    <property type="entry name" value="UDP-Glycosyltransferase/glycogen phosphorylase"/>
    <property type="match status" value="1"/>
</dbReference>
<gene>
    <name evidence="5" type="ORF">GCM10011354_09710</name>
</gene>
<dbReference type="EMBL" id="BMHA01000003">
    <property type="protein sequence ID" value="GGI04561.1"/>
    <property type="molecule type" value="Genomic_DNA"/>
</dbReference>
<evidence type="ECO:0000259" key="3">
    <source>
        <dbReference type="Pfam" id="PF00534"/>
    </source>
</evidence>
<dbReference type="Pfam" id="PF00534">
    <property type="entry name" value="Glycos_transf_1"/>
    <property type="match status" value="1"/>
</dbReference>
<organism evidence="5 6">
    <name type="scientific">Egicoccus halophilus</name>
    <dbReference type="NCBI Taxonomy" id="1670830"/>
    <lineage>
        <taxon>Bacteria</taxon>
        <taxon>Bacillati</taxon>
        <taxon>Actinomycetota</taxon>
        <taxon>Nitriliruptoria</taxon>
        <taxon>Egicoccales</taxon>
        <taxon>Egicoccaceae</taxon>
        <taxon>Egicoccus</taxon>
    </lineage>
</organism>
<dbReference type="InterPro" id="IPR001296">
    <property type="entry name" value="Glyco_trans_1"/>
</dbReference>
<evidence type="ECO:0000256" key="2">
    <source>
        <dbReference type="ARBA" id="ARBA00022679"/>
    </source>
</evidence>
<dbReference type="Gene3D" id="3.40.50.2000">
    <property type="entry name" value="Glycogen Phosphorylase B"/>
    <property type="match status" value="2"/>
</dbReference>
<evidence type="ECO:0000313" key="6">
    <source>
        <dbReference type="Proteomes" id="UP000650511"/>
    </source>
</evidence>
<keyword evidence="1" id="KW-0328">Glycosyltransferase</keyword>
<keyword evidence="6" id="KW-1185">Reference proteome</keyword>
<sequence>MRIALVSEHASPLALLGGADAGGQNVYVAALAQELGRRGHRVVVHTRRQDEHTPRRVRFADNVVVDHVDAGPHAPIPKDDIWPHIDAFAADLRRAWRQDRPEVVHSHFWMSGIAALEAAAPLGLPVLHTYHALGNVKRRHQGAADTSPPDREPAEQRIVAEADRIVATCSDEAFELRQLGAQMSRVSIVPCGVNLDNFGPEGPARSRDPAFAHRIVCVSRLVPRKGIDDVVRALAEVPDTELVVAGGPKVAALDTDPEVGRLRQIAEELGVGERVRFVGALERHQVPPLLRSADVAVTVPWYEPFGIVPLEIMACGVPVVASAVGGMIDTVVDGVTGLHVPPREPDAVAAALRHLLDDGGLRDRLGAAGARRVRRRYTWARVTDGVVDAYQQAITGAAGRRRNGIRLVNS</sequence>
<protein>
    <submittedName>
        <fullName evidence="5">Glycosyl transferase</fullName>
    </submittedName>
</protein>
<proteinExistence type="predicted"/>
<evidence type="ECO:0000259" key="4">
    <source>
        <dbReference type="Pfam" id="PF13439"/>
    </source>
</evidence>
<dbReference type="OrthoDB" id="9810929at2"/>
<dbReference type="Proteomes" id="UP000650511">
    <property type="component" value="Unassembled WGS sequence"/>
</dbReference>
<feature type="domain" description="Glycosyltransferase subfamily 4-like N-terminal" evidence="4">
    <location>
        <begin position="22"/>
        <end position="196"/>
    </location>
</feature>
<dbReference type="InterPro" id="IPR028098">
    <property type="entry name" value="Glyco_trans_4-like_N"/>
</dbReference>